<dbReference type="AlphaFoldDB" id="A0A1I6H5D6"/>
<reference evidence="2" key="1">
    <citation type="submission" date="2016-10" db="EMBL/GenBank/DDBJ databases">
        <authorList>
            <person name="Varghese N."/>
            <person name="Submissions S."/>
        </authorList>
    </citation>
    <scope>NUCLEOTIDE SEQUENCE [LARGE SCALE GENOMIC DNA]</scope>
    <source>
        <strain evidence="2">CGMCC 1.8711</strain>
    </source>
</reference>
<keyword evidence="2" id="KW-1185">Reference proteome</keyword>
<protein>
    <submittedName>
        <fullName evidence="1">Uncharacterized protein</fullName>
    </submittedName>
</protein>
<gene>
    <name evidence="1" type="ORF">SAMN04488124_1788</name>
</gene>
<sequence length="138" mass="15837">MDDDHPTPSRPDVDLTDEELDALHNLQLAVEHVYQAYGDLLRFHHEIGHAMDQMNDAETALREAGHEAWANRLRDHLLPSGAIDDAWTYELVDAFRDGLLADATDLESDVREDLADGVDHVTERRQQARWRERAGWDE</sequence>
<dbReference type="OrthoDB" id="186005at2157"/>
<dbReference type="EMBL" id="FOYS01000003">
    <property type="protein sequence ID" value="SFR49632.1"/>
    <property type="molecule type" value="Genomic_DNA"/>
</dbReference>
<organism evidence="1 2">
    <name type="scientific">Halogeometricum limi</name>
    <dbReference type="NCBI Taxonomy" id="555875"/>
    <lineage>
        <taxon>Archaea</taxon>
        <taxon>Methanobacteriati</taxon>
        <taxon>Methanobacteriota</taxon>
        <taxon>Stenosarchaea group</taxon>
        <taxon>Halobacteria</taxon>
        <taxon>Halobacteriales</taxon>
        <taxon>Haloferacaceae</taxon>
        <taxon>Halogeometricum</taxon>
    </lineage>
</organism>
<accession>A0A1I6H5D6</accession>
<evidence type="ECO:0000313" key="1">
    <source>
        <dbReference type="EMBL" id="SFR49632.1"/>
    </source>
</evidence>
<evidence type="ECO:0000313" key="2">
    <source>
        <dbReference type="Proteomes" id="UP000243250"/>
    </source>
</evidence>
<name>A0A1I6H5D6_9EURY</name>
<dbReference type="RefSeq" id="WP_089879549.1">
    <property type="nucleotide sequence ID" value="NZ_FOYS01000003.1"/>
</dbReference>
<dbReference type="Proteomes" id="UP000243250">
    <property type="component" value="Unassembled WGS sequence"/>
</dbReference>
<proteinExistence type="predicted"/>
<dbReference type="STRING" id="555875.SAMN04488124_1788"/>